<sequence length="509" mass="53906">MARSPSSLLTALLGFSALALSSASGSEPSLLADINPFGGDGQVQMLFNVNGELVFGANKCDGPSGSANVELRAYHPTSGIRDLTTTMTSSFGGDEAYVCEFNGKVYFSASIPSLGMELAYLDSSEEGFTMVSDLVPGYAGSFPRHLTVFGDAMYFNARRDNSEGVELFKLTASNEISLAYEFNSANYRGGDPKFLAEFRGKLYMQAASDDSLVGVELFAFDGTDASLAADVCSSAYCSSKPAFLTVFNDTLYMSALGDASTGRELWAFDGTSASLVVDIVPGSGSSDPRGLTVFSGSLFFGATTPATGTELFRLDGTSAVLVAELVPGPDGADLGTMAQLEGVLYMSRHTDALGWELHRLSSTGTAIELVIDLCPTPLESSPRFFTLHDGDFYFAADDGVHDEKLWRYSSEHGAQLASTLSSPTGNAFITGIGSYNGSVVLGTFVTSYNIEMAKFDPQTEQFGLLADINPGSSRASVPSWFCVMDGVLYFSATGESGLVQLWSFTPEAT</sequence>
<organism evidence="2 3">
    <name type="scientific">Cafeteria roenbergensis</name>
    <name type="common">Marine flagellate</name>
    <dbReference type="NCBI Taxonomy" id="33653"/>
    <lineage>
        <taxon>Eukaryota</taxon>
        <taxon>Sar</taxon>
        <taxon>Stramenopiles</taxon>
        <taxon>Bigyra</taxon>
        <taxon>Opalozoa</taxon>
        <taxon>Bicosoecida</taxon>
        <taxon>Cafeteriaceae</taxon>
        <taxon>Cafeteria</taxon>
    </lineage>
</organism>
<comment type="caution">
    <text evidence="2">The sequence shown here is derived from an EMBL/GenBank/DDBJ whole genome shotgun (WGS) entry which is preliminary data.</text>
</comment>
<evidence type="ECO:0000313" key="2">
    <source>
        <dbReference type="EMBL" id="KAA0171723.1"/>
    </source>
</evidence>
<reference evidence="2 3" key="1">
    <citation type="submission" date="2019-07" db="EMBL/GenBank/DDBJ databases">
        <title>Genomes of Cafeteria roenbergensis.</title>
        <authorList>
            <person name="Fischer M.G."/>
            <person name="Hackl T."/>
            <person name="Roman M."/>
        </authorList>
    </citation>
    <scope>NUCLEOTIDE SEQUENCE [LARGE SCALE GENOMIC DNA]</scope>
    <source>
        <strain evidence="2 3">E4-10P</strain>
    </source>
</reference>
<feature type="signal peptide" evidence="1">
    <location>
        <begin position="1"/>
        <end position="23"/>
    </location>
</feature>
<dbReference type="EMBL" id="VLTO01000052">
    <property type="protein sequence ID" value="KAA0171723.1"/>
    <property type="molecule type" value="Genomic_DNA"/>
</dbReference>
<feature type="chain" id="PRO_5022820309" evidence="1">
    <location>
        <begin position="24"/>
        <end position="509"/>
    </location>
</feature>
<protein>
    <submittedName>
        <fullName evidence="2">Uncharacterized protein</fullName>
    </submittedName>
</protein>
<dbReference type="AlphaFoldDB" id="A0A5A8E1Q8"/>
<name>A0A5A8E1Q8_CAFRO</name>
<proteinExistence type="predicted"/>
<gene>
    <name evidence="2" type="ORF">FNF27_06230</name>
</gene>
<accession>A0A5A8E1Q8</accession>
<dbReference type="Gene3D" id="2.130.10.10">
    <property type="entry name" value="YVTN repeat-like/Quinoprotein amine dehydrogenase"/>
    <property type="match status" value="1"/>
</dbReference>
<evidence type="ECO:0000256" key="1">
    <source>
        <dbReference type="SAM" id="SignalP"/>
    </source>
</evidence>
<dbReference type="Proteomes" id="UP000322899">
    <property type="component" value="Unassembled WGS sequence"/>
</dbReference>
<dbReference type="InterPro" id="IPR015943">
    <property type="entry name" value="WD40/YVTN_repeat-like_dom_sf"/>
</dbReference>
<evidence type="ECO:0000313" key="3">
    <source>
        <dbReference type="Proteomes" id="UP000322899"/>
    </source>
</evidence>
<keyword evidence="1" id="KW-0732">Signal</keyword>
<dbReference type="OrthoDB" id="191057at2759"/>